<dbReference type="RefSeq" id="WP_133214088.1">
    <property type="nucleotide sequence ID" value="NZ_SMSE01000003.1"/>
</dbReference>
<dbReference type="AlphaFoldDB" id="A0A4R5LQR7"/>
<reference evidence="1 2" key="1">
    <citation type="submission" date="2019-03" db="EMBL/GenBank/DDBJ databases">
        <title>Seongchinamella monodicae gen. nov., sp. nov., a novel member of the Gammaproteobacteria isolated from a tidal mudflat of beach.</title>
        <authorList>
            <person name="Yang H.G."/>
            <person name="Kang J.W."/>
            <person name="Lee S.D."/>
        </authorList>
    </citation>
    <scope>NUCLEOTIDE SEQUENCE [LARGE SCALE GENOMIC DNA]</scope>
    <source>
        <strain evidence="1 2">GH4-78</strain>
    </source>
</reference>
<dbReference type="InterPro" id="IPR053158">
    <property type="entry name" value="CapK_Type1_Caps_Biosynth"/>
</dbReference>
<gene>
    <name evidence="1" type="ORF">E2F43_15080</name>
</gene>
<keyword evidence="2" id="KW-1185">Reference proteome</keyword>
<dbReference type="PANTHER" id="PTHR36932">
    <property type="entry name" value="CAPSULAR POLYSACCHARIDE BIOSYNTHESIS PROTEIN"/>
    <property type="match status" value="1"/>
</dbReference>
<dbReference type="GO" id="GO:0016874">
    <property type="term" value="F:ligase activity"/>
    <property type="evidence" value="ECO:0007669"/>
    <property type="project" value="UniProtKB-KW"/>
</dbReference>
<evidence type="ECO:0000313" key="1">
    <source>
        <dbReference type="EMBL" id="TDG12879.1"/>
    </source>
</evidence>
<dbReference type="InterPro" id="IPR042099">
    <property type="entry name" value="ANL_N_sf"/>
</dbReference>
<dbReference type="EMBL" id="SMSE01000003">
    <property type="protein sequence ID" value="TDG12879.1"/>
    <property type="molecule type" value="Genomic_DNA"/>
</dbReference>
<keyword evidence="1" id="KW-0436">Ligase</keyword>
<name>A0A4R5LQR7_9GAMM</name>
<protein>
    <submittedName>
        <fullName evidence="1">Phenylacetate--CoA ligase family protein</fullName>
    </submittedName>
</protein>
<dbReference type="PANTHER" id="PTHR36932:SF1">
    <property type="entry name" value="CAPSULAR POLYSACCHARIDE BIOSYNTHESIS PROTEIN"/>
    <property type="match status" value="1"/>
</dbReference>
<evidence type="ECO:0000313" key="2">
    <source>
        <dbReference type="Proteomes" id="UP000295554"/>
    </source>
</evidence>
<dbReference type="OrthoDB" id="580775at2"/>
<dbReference type="Gene3D" id="3.40.50.12780">
    <property type="entry name" value="N-terminal domain of ligase-like"/>
    <property type="match status" value="1"/>
</dbReference>
<dbReference type="SUPFAM" id="SSF56801">
    <property type="entry name" value="Acetyl-CoA synthetase-like"/>
    <property type="match status" value="1"/>
</dbReference>
<dbReference type="Proteomes" id="UP000295554">
    <property type="component" value="Unassembled WGS sequence"/>
</dbReference>
<organism evidence="1 2">
    <name type="scientific">Seongchinamella unica</name>
    <dbReference type="NCBI Taxonomy" id="2547392"/>
    <lineage>
        <taxon>Bacteria</taxon>
        <taxon>Pseudomonadati</taxon>
        <taxon>Pseudomonadota</taxon>
        <taxon>Gammaproteobacteria</taxon>
        <taxon>Cellvibrionales</taxon>
        <taxon>Halieaceae</taxon>
        <taxon>Seongchinamella</taxon>
    </lineage>
</organism>
<proteinExistence type="predicted"/>
<comment type="caution">
    <text evidence="1">The sequence shown here is derived from an EMBL/GenBank/DDBJ whole genome shotgun (WGS) entry which is preliminary data.</text>
</comment>
<accession>A0A4R5LQR7</accession>
<sequence length="445" mass="51277">MQFRFSDVLILLAKLNFVFPKFLGRKYMAYTSFFESNSTQFSGEKELIDLVNFALCNVEHYKDLGICPISRISDFQEQMPFIDKDQVMENWESFLLPNVNSREVDEGTTGGTSGKPLKLIAGKDRYIVEFNTMFSMWRNVGWTGQLRGVIRNKHIKPGKLFVVDLIKKEVVFDGFRTDQEYYELMYEVLRRHKIGYVHAYPSSAHQFARYLKAFKKNVSFIKAFLCGSEGVTDLQRQLIVGDLGIKIYDFYGHSEKLVLGGPCPGNSAIHIEPTYGFFELIDEDGAPVNEKGKTGEIVATTLHNKYMPLIRYRTGDFADYVGDYCSYCKRHLPLIDNIQGRWEINKIYLDDLSYVSITALNLHSDLYTFIDGMQYVQKEVGKLEVHLIKGERFTKSTEKRFTEHFATALRGKCAHKFVYTDSIPKESNGKFLPLKQYIDEEAIKA</sequence>